<protein>
    <submittedName>
        <fullName evidence="2">Uncharacterized protein</fullName>
    </submittedName>
</protein>
<evidence type="ECO:0000256" key="1">
    <source>
        <dbReference type="SAM" id="MobiDB-lite"/>
    </source>
</evidence>
<accession>A0A284SA52</accession>
<evidence type="ECO:0000313" key="2">
    <source>
        <dbReference type="EMBL" id="SJL17835.1"/>
    </source>
</evidence>
<organism evidence="2 3">
    <name type="scientific">Armillaria ostoyae</name>
    <name type="common">Armillaria root rot fungus</name>
    <dbReference type="NCBI Taxonomy" id="47428"/>
    <lineage>
        <taxon>Eukaryota</taxon>
        <taxon>Fungi</taxon>
        <taxon>Dikarya</taxon>
        <taxon>Basidiomycota</taxon>
        <taxon>Agaricomycotina</taxon>
        <taxon>Agaricomycetes</taxon>
        <taxon>Agaricomycetidae</taxon>
        <taxon>Agaricales</taxon>
        <taxon>Marasmiineae</taxon>
        <taxon>Physalacriaceae</taxon>
        <taxon>Armillaria</taxon>
    </lineage>
</organism>
<feature type="compositionally biased region" description="Acidic residues" evidence="1">
    <location>
        <begin position="40"/>
        <end position="52"/>
    </location>
</feature>
<dbReference type="Proteomes" id="UP000219338">
    <property type="component" value="Unassembled WGS sequence"/>
</dbReference>
<sequence length="58" mass="6412">MSDHEALALAATAKHVILSTRTLNAISSVPDERLRRENQVDEPETVVSEEDTQLLLPT</sequence>
<feature type="region of interest" description="Disordered" evidence="1">
    <location>
        <begin position="34"/>
        <end position="58"/>
    </location>
</feature>
<dbReference type="EMBL" id="FUEG01000049">
    <property type="protein sequence ID" value="SJL17835.1"/>
    <property type="molecule type" value="Genomic_DNA"/>
</dbReference>
<reference evidence="3" key="1">
    <citation type="journal article" date="2017" name="Nat. Ecol. Evol.">
        <title>Genome expansion and lineage-specific genetic innovations in the forest pathogenic fungi Armillaria.</title>
        <authorList>
            <person name="Sipos G."/>
            <person name="Prasanna A.N."/>
            <person name="Walter M.C."/>
            <person name="O'Connor E."/>
            <person name="Balint B."/>
            <person name="Krizsan K."/>
            <person name="Kiss B."/>
            <person name="Hess J."/>
            <person name="Varga T."/>
            <person name="Slot J."/>
            <person name="Riley R."/>
            <person name="Boka B."/>
            <person name="Rigling D."/>
            <person name="Barry K."/>
            <person name="Lee J."/>
            <person name="Mihaltcheva S."/>
            <person name="LaButti K."/>
            <person name="Lipzen A."/>
            <person name="Waldron R."/>
            <person name="Moloney N.M."/>
            <person name="Sperisen C."/>
            <person name="Kredics L."/>
            <person name="Vagvoelgyi C."/>
            <person name="Patrignani A."/>
            <person name="Fitzpatrick D."/>
            <person name="Nagy I."/>
            <person name="Doyle S."/>
            <person name="Anderson J.B."/>
            <person name="Grigoriev I.V."/>
            <person name="Gueldener U."/>
            <person name="Muensterkoetter M."/>
            <person name="Nagy L.G."/>
        </authorList>
    </citation>
    <scope>NUCLEOTIDE SEQUENCE [LARGE SCALE GENOMIC DNA]</scope>
    <source>
        <strain evidence="3">C18/9</strain>
    </source>
</reference>
<dbReference type="AlphaFoldDB" id="A0A284SA52"/>
<gene>
    <name evidence="2" type="ORF">ARMOST_21399</name>
</gene>
<proteinExistence type="predicted"/>
<name>A0A284SA52_ARMOS</name>
<evidence type="ECO:0000313" key="3">
    <source>
        <dbReference type="Proteomes" id="UP000219338"/>
    </source>
</evidence>
<keyword evidence="3" id="KW-1185">Reference proteome</keyword>